<accession>A0A3P1CVI4</accession>
<dbReference type="AlphaFoldDB" id="A0A3P1CVI4"/>
<sequence>MLENFLGKVEKMKIQAYSDPEFTRREGEPLTVQLNPDGYTRQLQIQYCDTQPAGSVGSDLGFVKVSPPEMWFEFLFDSTGVLQDGSLLPTALDPFSSPKDVVAKVEEFISGIVYDGTIHRSKYLELLWGTLHFTCVLTALDLEYKLFRPDGKPIRVLAKATFKEFKSRRLRTAEANRQSPDITHRKDLKSNDRLSLLAQEVYTTDRYYIDVARANDLTGFRRIRAGTALYFPPLK</sequence>
<proteinExistence type="predicted"/>
<protein>
    <submittedName>
        <fullName evidence="2">LysM peptidoglycan-binding domain-containing protein</fullName>
    </submittedName>
</protein>
<reference evidence="2 3" key="1">
    <citation type="submission" date="2018-11" db="EMBL/GenBank/DDBJ databases">
        <authorList>
            <person name="Zhou Z."/>
            <person name="Wang G."/>
        </authorList>
    </citation>
    <scope>NUCLEOTIDE SEQUENCE [LARGE SCALE GENOMIC DNA]</scope>
    <source>
        <strain evidence="2 3">KCTC42998</strain>
    </source>
</reference>
<name>A0A3P1CVI4_9BACT</name>
<gene>
    <name evidence="2" type="ORF">EHT87_03010</name>
</gene>
<dbReference type="Proteomes" id="UP000274271">
    <property type="component" value="Unassembled WGS sequence"/>
</dbReference>
<evidence type="ECO:0000313" key="2">
    <source>
        <dbReference type="EMBL" id="RRB17268.1"/>
    </source>
</evidence>
<keyword evidence="3" id="KW-1185">Reference proteome</keyword>
<dbReference type="Pfam" id="PF19266">
    <property type="entry name" value="CIS_tube"/>
    <property type="match status" value="1"/>
</dbReference>
<dbReference type="InterPro" id="IPR045361">
    <property type="entry name" value="CIS_tube_prot_N"/>
</dbReference>
<organism evidence="2 3">
    <name type="scientific">Larkinella knui</name>
    <dbReference type="NCBI Taxonomy" id="2025310"/>
    <lineage>
        <taxon>Bacteria</taxon>
        <taxon>Pseudomonadati</taxon>
        <taxon>Bacteroidota</taxon>
        <taxon>Cytophagia</taxon>
        <taxon>Cytophagales</taxon>
        <taxon>Spirosomataceae</taxon>
        <taxon>Larkinella</taxon>
    </lineage>
</organism>
<evidence type="ECO:0000313" key="3">
    <source>
        <dbReference type="Proteomes" id="UP000274271"/>
    </source>
</evidence>
<evidence type="ECO:0000259" key="1">
    <source>
        <dbReference type="Pfam" id="PF19266"/>
    </source>
</evidence>
<dbReference type="EMBL" id="RQJP01000001">
    <property type="protein sequence ID" value="RRB17268.1"/>
    <property type="molecule type" value="Genomic_DNA"/>
</dbReference>
<comment type="caution">
    <text evidence="2">The sequence shown here is derived from an EMBL/GenBank/DDBJ whole genome shotgun (WGS) entry which is preliminary data.</text>
</comment>
<dbReference type="OrthoDB" id="9815939at2"/>
<feature type="domain" description="Contractile injection system tube protein N-terminal" evidence="1">
    <location>
        <begin position="8"/>
        <end position="172"/>
    </location>
</feature>
<dbReference type="RefSeq" id="WP_124903711.1">
    <property type="nucleotide sequence ID" value="NZ_RQJP01000001.1"/>
</dbReference>